<sequence>MVTRILARFSKGPELIQIMVGPRQVGKTTAARAVERAWTGAVRYAAADLPLPPGPEWVENQWQMARRDLGSGPSLLILDEVQKVRGWSEVVKACWDEDRAAGRQVRVLLLGSSALLLARGASESLAGRFFLHRCPHWSWPECREAFGWDLDRWVFFGGYPAAAALVDDEASWRSYILDSLIETVIARDVLALLFTGLDRYSAGEARSRGSSPMLVAWSNALVSALRLRSFEETRSAHDAWGRLVENAVGAHLLNHLQGLPYEVTYWRHRSDEVDFVVRSPRGVWAIEVKSGRSGKATGAAAFLRAHPTARLLLVGSGGLALEEFFLLDPKDLLA</sequence>
<organism evidence="3 4">
    <name type="scientific">Eiseniibacteriota bacterium</name>
    <dbReference type="NCBI Taxonomy" id="2212470"/>
    <lineage>
        <taxon>Bacteria</taxon>
        <taxon>Candidatus Eiseniibacteriota</taxon>
    </lineage>
</organism>
<accession>A0A937XBH4</accession>
<feature type="domain" description="DUF4143" evidence="2">
    <location>
        <begin position="197"/>
        <end position="291"/>
    </location>
</feature>
<dbReference type="SUPFAM" id="SSF52540">
    <property type="entry name" value="P-loop containing nucleoside triphosphate hydrolases"/>
    <property type="match status" value="1"/>
</dbReference>
<dbReference type="Pfam" id="PF13635">
    <property type="entry name" value="DUF4143"/>
    <property type="match status" value="1"/>
</dbReference>
<gene>
    <name evidence="3" type="ORF">FJY75_12915</name>
</gene>
<proteinExistence type="predicted"/>
<dbReference type="Proteomes" id="UP000748308">
    <property type="component" value="Unassembled WGS sequence"/>
</dbReference>
<dbReference type="PANTHER" id="PTHR43566">
    <property type="entry name" value="CONSERVED PROTEIN"/>
    <property type="match status" value="1"/>
</dbReference>
<dbReference type="Pfam" id="PF13173">
    <property type="entry name" value="AAA_14"/>
    <property type="match status" value="1"/>
</dbReference>
<name>A0A937XBH4_UNCEI</name>
<dbReference type="PANTHER" id="PTHR43566:SF2">
    <property type="entry name" value="DUF4143 DOMAIN-CONTAINING PROTEIN"/>
    <property type="match status" value="1"/>
</dbReference>
<keyword evidence="3" id="KW-0547">Nucleotide-binding</keyword>
<dbReference type="InterPro" id="IPR041682">
    <property type="entry name" value="AAA_14"/>
</dbReference>
<dbReference type="GO" id="GO:0005524">
    <property type="term" value="F:ATP binding"/>
    <property type="evidence" value="ECO:0007669"/>
    <property type="project" value="UniProtKB-KW"/>
</dbReference>
<reference evidence="3" key="1">
    <citation type="submission" date="2019-03" db="EMBL/GenBank/DDBJ databases">
        <title>Lake Tanganyika Metagenome-Assembled Genomes (MAGs).</title>
        <authorList>
            <person name="Tran P."/>
        </authorList>
    </citation>
    <scope>NUCLEOTIDE SEQUENCE</scope>
    <source>
        <strain evidence="3">M_DeepCast_400m_m2_100</strain>
    </source>
</reference>
<dbReference type="InterPro" id="IPR025420">
    <property type="entry name" value="DUF4143"/>
</dbReference>
<dbReference type="InterPro" id="IPR027417">
    <property type="entry name" value="P-loop_NTPase"/>
</dbReference>
<evidence type="ECO:0000259" key="1">
    <source>
        <dbReference type="Pfam" id="PF13173"/>
    </source>
</evidence>
<evidence type="ECO:0000313" key="3">
    <source>
        <dbReference type="EMBL" id="MBM3318745.1"/>
    </source>
</evidence>
<evidence type="ECO:0000313" key="4">
    <source>
        <dbReference type="Proteomes" id="UP000748308"/>
    </source>
</evidence>
<evidence type="ECO:0000259" key="2">
    <source>
        <dbReference type="Pfam" id="PF13635"/>
    </source>
</evidence>
<dbReference type="EMBL" id="VGIY01000469">
    <property type="protein sequence ID" value="MBM3318745.1"/>
    <property type="molecule type" value="Genomic_DNA"/>
</dbReference>
<feature type="domain" description="AAA" evidence="1">
    <location>
        <begin position="16"/>
        <end position="140"/>
    </location>
</feature>
<keyword evidence="3" id="KW-0067">ATP-binding</keyword>
<protein>
    <submittedName>
        <fullName evidence="3">ATP-binding protein</fullName>
    </submittedName>
</protein>
<dbReference type="AlphaFoldDB" id="A0A937XBH4"/>
<comment type="caution">
    <text evidence="3">The sequence shown here is derived from an EMBL/GenBank/DDBJ whole genome shotgun (WGS) entry which is preliminary data.</text>
</comment>